<keyword evidence="2" id="KW-0677">Repeat</keyword>
<gene>
    <name evidence="4" type="ORF">HaLaN_11667</name>
</gene>
<dbReference type="Proteomes" id="UP000485058">
    <property type="component" value="Unassembled WGS sequence"/>
</dbReference>
<feature type="non-terminal residue" evidence="4">
    <location>
        <position position="184"/>
    </location>
</feature>
<organism evidence="4 5">
    <name type="scientific">Haematococcus lacustris</name>
    <name type="common">Green alga</name>
    <name type="synonym">Haematococcus pluvialis</name>
    <dbReference type="NCBI Taxonomy" id="44745"/>
    <lineage>
        <taxon>Eukaryota</taxon>
        <taxon>Viridiplantae</taxon>
        <taxon>Chlorophyta</taxon>
        <taxon>core chlorophytes</taxon>
        <taxon>Chlorophyceae</taxon>
        <taxon>CS clade</taxon>
        <taxon>Chlamydomonadales</taxon>
        <taxon>Haematococcaceae</taxon>
        <taxon>Haematococcus</taxon>
    </lineage>
</organism>
<evidence type="ECO:0000313" key="4">
    <source>
        <dbReference type="EMBL" id="GFH15438.1"/>
    </source>
</evidence>
<evidence type="ECO:0000313" key="5">
    <source>
        <dbReference type="Proteomes" id="UP000485058"/>
    </source>
</evidence>
<dbReference type="Gene3D" id="1.25.40.10">
    <property type="entry name" value="Tetratricopeptide repeat domain"/>
    <property type="match status" value="2"/>
</dbReference>
<feature type="repeat" description="PPR" evidence="3">
    <location>
        <begin position="61"/>
        <end position="95"/>
    </location>
</feature>
<accession>A0A699Z8J7</accession>
<reference evidence="4 5" key="1">
    <citation type="submission" date="2020-02" db="EMBL/GenBank/DDBJ databases">
        <title>Draft genome sequence of Haematococcus lacustris strain NIES-144.</title>
        <authorList>
            <person name="Morimoto D."/>
            <person name="Nakagawa S."/>
            <person name="Yoshida T."/>
            <person name="Sawayama S."/>
        </authorList>
    </citation>
    <scope>NUCLEOTIDE SEQUENCE [LARGE SCALE GENOMIC DNA]</scope>
    <source>
        <strain evidence="4 5">NIES-144</strain>
    </source>
</reference>
<dbReference type="NCBIfam" id="TIGR00756">
    <property type="entry name" value="PPR"/>
    <property type="match status" value="3"/>
</dbReference>
<dbReference type="EMBL" id="BLLF01000850">
    <property type="protein sequence ID" value="GFH15438.1"/>
    <property type="molecule type" value="Genomic_DNA"/>
</dbReference>
<dbReference type="PANTHER" id="PTHR47447">
    <property type="entry name" value="OS03G0856100 PROTEIN"/>
    <property type="match status" value="1"/>
</dbReference>
<proteinExistence type="inferred from homology"/>
<dbReference type="InterPro" id="IPR002885">
    <property type="entry name" value="PPR_rpt"/>
</dbReference>
<evidence type="ECO:0000256" key="1">
    <source>
        <dbReference type="ARBA" id="ARBA00007626"/>
    </source>
</evidence>
<name>A0A699Z8J7_HAELA</name>
<evidence type="ECO:0000256" key="3">
    <source>
        <dbReference type="PROSITE-ProRule" id="PRU00708"/>
    </source>
</evidence>
<evidence type="ECO:0008006" key="6">
    <source>
        <dbReference type="Google" id="ProtNLM"/>
    </source>
</evidence>
<dbReference type="InterPro" id="IPR011990">
    <property type="entry name" value="TPR-like_helical_dom_sf"/>
</dbReference>
<protein>
    <recommendedName>
        <fullName evidence="6">Pentacotripeptide-repeat region of PRORP domain-containing protein</fullName>
    </recommendedName>
</protein>
<feature type="repeat" description="PPR" evidence="3">
    <location>
        <begin position="116"/>
        <end position="152"/>
    </location>
</feature>
<comment type="caution">
    <text evidence="4">The sequence shown here is derived from an EMBL/GenBank/DDBJ whole genome shotgun (WGS) entry which is preliminary data.</text>
</comment>
<dbReference type="AlphaFoldDB" id="A0A699Z8J7"/>
<sequence length="184" mass="20266">MHEAEQLIGWARSRGMRGMLNAYNRLLAVYAGRGDMAAVKRVYKQLKEQRYLPDLGSSGAVQVTWNILVWGYAHAGDLATAKAVLGEAEDHGFKPDAWTWSSLLHRLSLEARLPPNAVVFNTLIRGYCKLGMWGQARAMQVLQDMRAAGCKPGVDTYTPLLEAAAEALGEEEPRQAISLVTDLP</sequence>
<dbReference type="PANTHER" id="PTHR47447:SF17">
    <property type="entry name" value="OS12G0638900 PROTEIN"/>
    <property type="match status" value="1"/>
</dbReference>
<comment type="similarity">
    <text evidence="1">Belongs to the PPR family. P subfamily.</text>
</comment>
<dbReference type="PROSITE" id="PS51375">
    <property type="entry name" value="PPR"/>
    <property type="match status" value="2"/>
</dbReference>
<keyword evidence="5" id="KW-1185">Reference proteome</keyword>
<dbReference type="Pfam" id="PF13041">
    <property type="entry name" value="PPR_2"/>
    <property type="match status" value="2"/>
</dbReference>
<evidence type="ECO:0000256" key="2">
    <source>
        <dbReference type="ARBA" id="ARBA00022737"/>
    </source>
</evidence>